<evidence type="ECO:0000256" key="5">
    <source>
        <dbReference type="ARBA" id="ARBA00022741"/>
    </source>
</evidence>
<organism evidence="12 13">
    <name type="scientific">Thiothrix unzii</name>
    <dbReference type="NCBI Taxonomy" id="111769"/>
    <lineage>
        <taxon>Bacteria</taxon>
        <taxon>Pseudomonadati</taxon>
        <taxon>Pseudomonadota</taxon>
        <taxon>Gammaproteobacteria</taxon>
        <taxon>Thiotrichales</taxon>
        <taxon>Thiotrichaceae</taxon>
        <taxon>Thiothrix</taxon>
    </lineage>
</organism>
<evidence type="ECO:0000256" key="4">
    <source>
        <dbReference type="ARBA" id="ARBA00022692"/>
    </source>
</evidence>
<evidence type="ECO:0000256" key="3">
    <source>
        <dbReference type="ARBA" id="ARBA00022475"/>
    </source>
</evidence>
<dbReference type="FunFam" id="3.40.50.300:FF:001444">
    <property type="entry name" value="ABC transporter ATP-binding protein"/>
    <property type="match status" value="1"/>
</dbReference>
<protein>
    <submittedName>
        <fullName evidence="12">Type I secretion system permease/ATPase</fullName>
    </submittedName>
</protein>
<feature type="domain" description="ABC transporter" evidence="10">
    <location>
        <begin position="330"/>
        <end position="565"/>
    </location>
</feature>
<dbReference type="PANTHER" id="PTHR24221">
    <property type="entry name" value="ATP-BINDING CASSETTE SUB-FAMILY B"/>
    <property type="match status" value="1"/>
</dbReference>
<dbReference type="CDD" id="cd03246">
    <property type="entry name" value="ABCC_Protease_Secretion"/>
    <property type="match status" value="1"/>
</dbReference>
<dbReference type="Pfam" id="PF00664">
    <property type="entry name" value="ABC_membrane"/>
    <property type="match status" value="1"/>
</dbReference>
<feature type="transmembrane region" description="Helical" evidence="9">
    <location>
        <begin position="144"/>
        <end position="172"/>
    </location>
</feature>
<dbReference type="GO" id="GO:0030256">
    <property type="term" value="C:type I protein secretion system complex"/>
    <property type="evidence" value="ECO:0007669"/>
    <property type="project" value="InterPro"/>
</dbReference>
<dbReference type="EMBL" id="CP072793">
    <property type="protein sequence ID" value="QTR55327.1"/>
    <property type="molecule type" value="Genomic_DNA"/>
</dbReference>
<sequence length="576" mass="62094">MNRKSETSVLYRALQAHRKVFLSVGAFSAVINLLMLVPTIYMLQVYDRVLVSMNISTLLMLTIITMGLFMLMAALEWVRSMALVRLSNQLDQEFSPHVFAASFVEQLRNSRGNPQQPLSDLNNIRQFVTGQGVFAFFDAPWAPLYILVVFLFHWQMGVMVVVGVLILLGLALANESATHKRLAEANNLAMQAGSQAHGSLRNAEVIEAMGMLAGVRKRWTVLNRKVLRLQTEASEKAGIITATTKFVRISLQSLILGLAALLVIENEITPGMIIAGSVLMGRALAPIEQLIATWKAWISAQGAYRRLEELLERNPEHPPRTSLPRPRGLLQVDGLVATPPGAAAAVLRGIQFTLPAGTVLGVIGPSGSGKSTLARLLVGVWPAQMGKVRIDGADIHDWDKSELGPHIGYLPQDIELFDGTIAENISRFGEVDNAKLLKAAELAGVHDMILLLPNGYDTPIGTGGQMLSGGQRQRVALARAVYGDPALLVLDEPNSNLDDVGERALLQAILSLKQQSATVVLITHRPSILGAADALLLLKEGTVAAFGPRDQVLAALQPKPPAQPTSVAGTNPIVAG</sequence>
<dbReference type="SMART" id="SM00382">
    <property type="entry name" value="AAA"/>
    <property type="match status" value="1"/>
</dbReference>
<comment type="subcellular location">
    <subcellularLocation>
        <location evidence="1">Cell membrane</location>
        <topology evidence="1">Multi-pass membrane protein</topology>
    </subcellularLocation>
</comment>
<dbReference type="GO" id="GO:0140359">
    <property type="term" value="F:ABC-type transporter activity"/>
    <property type="evidence" value="ECO:0007669"/>
    <property type="project" value="InterPro"/>
</dbReference>
<accession>A0A975IIU0</accession>
<feature type="domain" description="ABC transmembrane type-1" evidence="11">
    <location>
        <begin position="24"/>
        <end position="299"/>
    </location>
</feature>
<evidence type="ECO:0000256" key="1">
    <source>
        <dbReference type="ARBA" id="ARBA00004651"/>
    </source>
</evidence>
<dbReference type="NCBIfam" id="TIGR01842">
    <property type="entry name" value="type_I_sec_PrtD"/>
    <property type="match status" value="1"/>
</dbReference>
<dbReference type="Proteomes" id="UP000672009">
    <property type="component" value="Chromosome"/>
</dbReference>
<dbReference type="InterPro" id="IPR017871">
    <property type="entry name" value="ABC_transporter-like_CS"/>
</dbReference>
<dbReference type="GO" id="GO:0030253">
    <property type="term" value="P:protein secretion by the type I secretion system"/>
    <property type="evidence" value="ECO:0007669"/>
    <property type="project" value="InterPro"/>
</dbReference>
<evidence type="ECO:0000313" key="12">
    <source>
        <dbReference type="EMBL" id="QTR55327.1"/>
    </source>
</evidence>
<dbReference type="InterPro" id="IPR010128">
    <property type="entry name" value="ATPase_T1SS_PrtD-like"/>
</dbReference>
<dbReference type="GO" id="GO:0005886">
    <property type="term" value="C:plasma membrane"/>
    <property type="evidence" value="ECO:0007669"/>
    <property type="project" value="UniProtKB-SubCell"/>
</dbReference>
<keyword evidence="7 9" id="KW-1133">Transmembrane helix</keyword>
<evidence type="ECO:0000256" key="7">
    <source>
        <dbReference type="ARBA" id="ARBA00022989"/>
    </source>
</evidence>
<dbReference type="PROSITE" id="PS50929">
    <property type="entry name" value="ABC_TM1F"/>
    <property type="match status" value="1"/>
</dbReference>
<keyword evidence="3" id="KW-1003">Cell membrane</keyword>
<dbReference type="InterPro" id="IPR027417">
    <property type="entry name" value="P-loop_NTPase"/>
</dbReference>
<dbReference type="AlphaFoldDB" id="A0A975IIU0"/>
<dbReference type="Gene3D" id="1.20.1560.10">
    <property type="entry name" value="ABC transporter type 1, transmembrane domain"/>
    <property type="match status" value="1"/>
</dbReference>
<keyword evidence="6" id="KW-0067">ATP-binding</keyword>
<dbReference type="InterPro" id="IPR003439">
    <property type="entry name" value="ABC_transporter-like_ATP-bd"/>
</dbReference>
<dbReference type="InterPro" id="IPR003593">
    <property type="entry name" value="AAA+_ATPase"/>
</dbReference>
<dbReference type="InterPro" id="IPR047957">
    <property type="entry name" value="ABC_AprD-like_6TM"/>
</dbReference>
<proteinExistence type="predicted"/>
<name>A0A975IIU0_9GAMM</name>
<evidence type="ECO:0000256" key="2">
    <source>
        <dbReference type="ARBA" id="ARBA00022448"/>
    </source>
</evidence>
<dbReference type="InterPro" id="IPR039421">
    <property type="entry name" value="Type_1_exporter"/>
</dbReference>
<dbReference type="InterPro" id="IPR011527">
    <property type="entry name" value="ABC1_TM_dom"/>
</dbReference>
<keyword evidence="8 9" id="KW-0472">Membrane</keyword>
<dbReference type="InterPro" id="IPR036640">
    <property type="entry name" value="ABC1_TM_sf"/>
</dbReference>
<keyword evidence="4 9" id="KW-0812">Transmembrane</keyword>
<dbReference type="Gene3D" id="3.40.50.300">
    <property type="entry name" value="P-loop containing nucleotide triphosphate hydrolases"/>
    <property type="match status" value="1"/>
</dbReference>
<dbReference type="PROSITE" id="PS50893">
    <property type="entry name" value="ABC_TRANSPORTER_2"/>
    <property type="match status" value="1"/>
</dbReference>
<keyword evidence="5" id="KW-0547">Nucleotide-binding</keyword>
<evidence type="ECO:0000256" key="8">
    <source>
        <dbReference type="ARBA" id="ARBA00023136"/>
    </source>
</evidence>
<evidence type="ECO:0000259" key="11">
    <source>
        <dbReference type="PROSITE" id="PS50929"/>
    </source>
</evidence>
<reference evidence="12" key="1">
    <citation type="submission" date="2021-04" db="EMBL/GenBank/DDBJ databases">
        <title>Genomics, taxonomy and metabolism of representatives of sulfur bacteria of the genus Thiothrix: Thiothrix fructosivorans QT, Thiothrix unzii A1T and three new species, Thiothrix subterranea sp. nov., Thiothrix litoralis sp. nov. and 'Candidatus Thiothrix anitrata' sp. nov.</title>
        <authorList>
            <person name="Ravin N.V."/>
            <person name="Smolyakov D."/>
            <person name="Rudenko T.S."/>
            <person name="Mardanov A.V."/>
            <person name="Beletsky A.V."/>
            <person name="Markov N.D."/>
            <person name="Fomenkov A.I."/>
            <person name="Roberts R.J."/>
            <person name="Karnachuk O.V."/>
            <person name="Novikov A."/>
            <person name="Grabovich M.Y."/>
        </authorList>
    </citation>
    <scope>NUCLEOTIDE SEQUENCE</scope>
    <source>
        <strain evidence="12">A1</strain>
    </source>
</reference>
<evidence type="ECO:0000313" key="13">
    <source>
        <dbReference type="Proteomes" id="UP000672009"/>
    </source>
</evidence>
<dbReference type="GO" id="GO:0016887">
    <property type="term" value="F:ATP hydrolysis activity"/>
    <property type="evidence" value="ECO:0007669"/>
    <property type="project" value="InterPro"/>
</dbReference>
<dbReference type="PANTHER" id="PTHR24221:SF248">
    <property type="entry name" value="ABC TRANSPORTER TRANSMEMBRANE REGION"/>
    <property type="match status" value="1"/>
</dbReference>
<dbReference type="PROSITE" id="PS00211">
    <property type="entry name" value="ABC_TRANSPORTER_1"/>
    <property type="match status" value="1"/>
</dbReference>
<dbReference type="SUPFAM" id="SSF52540">
    <property type="entry name" value="P-loop containing nucleoside triphosphate hydrolases"/>
    <property type="match status" value="1"/>
</dbReference>
<keyword evidence="2" id="KW-0813">Transport</keyword>
<dbReference type="SUPFAM" id="SSF90123">
    <property type="entry name" value="ABC transporter transmembrane region"/>
    <property type="match status" value="1"/>
</dbReference>
<evidence type="ECO:0000256" key="9">
    <source>
        <dbReference type="SAM" id="Phobius"/>
    </source>
</evidence>
<gene>
    <name evidence="12" type="ORF">J9260_12885</name>
</gene>
<dbReference type="GO" id="GO:0034040">
    <property type="term" value="F:ATPase-coupled lipid transmembrane transporter activity"/>
    <property type="evidence" value="ECO:0007669"/>
    <property type="project" value="TreeGrafter"/>
</dbReference>
<keyword evidence="13" id="KW-1185">Reference proteome</keyword>
<dbReference type="CDD" id="cd18586">
    <property type="entry name" value="ABC_6TM_PrtD_like"/>
    <property type="match status" value="1"/>
</dbReference>
<dbReference type="Pfam" id="PF00005">
    <property type="entry name" value="ABC_tran"/>
    <property type="match status" value="1"/>
</dbReference>
<evidence type="ECO:0000256" key="6">
    <source>
        <dbReference type="ARBA" id="ARBA00022840"/>
    </source>
</evidence>
<dbReference type="KEGG" id="tun:J9260_12885"/>
<feature type="transmembrane region" description="Helical" evidence="9">
    <location>
        <begin position="55"/>
        <end position="75"/>
    </location>
</feature>
<evidence type="ECO:0000259" key="10">
    <source>
        <dbReference type="PROSITE" id="PS50893"/>
    </source>
</evidence>
<feature type="transmembrane region" description="Helical" evidence="9">
    <location>
        <begin position="20"/>
        <end position="43"/>
    </location>
</feature>
<dbReference type="GO" id="GO:0005524">
    <property type="term" value="F:ATP binding"/>
    <property type="evidence" value="ECO:0007669"/>
    <property type="project" value="UniProtKB-KW"/>
</dbReference>
<dbReference type="FunFam" id="1.20.1560.10:FF:000109">
    <property type="entry name" value="Alkaline protease secretion ATP-binding protein aprD"/>
    <property type="match status" value="1"/>
</dbReference>